<evidence type="ECO:0000313" key="9">
    <source>
        <dbReference type="EMBL" id="CAE1312979.1"/>
    </source>
</evidence>
<gene>
    <name evidence="9" type="ORF">SPHA_64168</name>
</gene>
<dbReference type="AlphaFoldDB" id="A0A812DXR3"/>
<evidence type="ECO:0000256" key="3">
    <source>
        <dbReference type="ARBA" id="ARBA00017467"/>
    </source>
</evidence>
<keyword evidence="9" id="KW-0328">Glycosyltransferase</keyword>
<feature type="transmembrane region" description="Helical" evidence="8">
    <location>
        <begin position="6"/>
        <end position="30"/>
    </location>
</feature>
<keyword evidence="5" id="KW-0256">Endoplasmic reticulum</keyword>
<protein>
    <recommendedName>
        <fullName evidence="3">UDP-N-acetylglucosamine transferase subunit ALG14</fullName>
    </recommendedName>
</protein>
<feature type="transmembrane region" description="Helical" evidence="8">
    <location>
        <begin position="124"/>
        <end position="143"/>
    </location>
</feature>
<dbReference type="OrthoDB" id="17098at2759"/>
<dbReference type="GO" id="GO:0043541">
    <property type="term" value="C:UDP-N-acetylglucosamine transferase complex"/>
    <property type="evidence" value="ECO:0007669"/>
    <property type="project" value="TreeGrafter"/>
</dbReference>
<dbReference type="PANTHER" id="PTHR12154:SF4">
    <property type="entry name" value="UDP-N-ACETYLGLUCOSAMINE TRANSFERASE SUBUNIT ALG14 HOMOLOG"/>
    <property type="match status" value="1"/>
</dbReference>
<dbReference type="GO" id="GO:0004577">
    <property type="term" value="F:N-acetylglucosaminyldiphosphodolichol N-acetylglucosaminyltransferase activity"/>
    <property type="evidence" value="ECO:0007669"/>
    <property type="project" value="TreeGrafter"/>
</dbReference>
<keyword evidence="6 8" id="KW-1133">Transmembrane helix</keyword>
<evidence type="ECO:0000256" key="7">
    <source>
        <dbReference type="ARBA" id="ARBA00023136"/>
    </source>
</evidence>
<evidence type="ECO:0000256" key="6">
    <source>
        <dbReference type="ARBA" id="ARBA00022989"/>
    </source>
</evidence>
<accession>A0A812DXR3</accession>
<keyword evidence="9" id="KW-0808">Transferase</keyword>
<proteinExistence type="inferred from homology"/>
<dbReference type="Gene3D" id="3.40.50.2000">
    <property type="entry name" value="Glycogen Phosphorylase B"/>
    <property type="match status" value="1"/>
</dbReference>
<evidence type="ECO:0000256" key="2">
    <source>
        <dbReference type="ARBA" id="ARBA00009731"/>
    </source>
</evidence>
<keyword evidence="7 8" id="KW-0472">Membrane</keyword>
<comment type="caution">
    <text evidence="9">The sequence shown here is derived from an EMBL/GenBank/DDBJ whole genome shotgun (WGS) entry which is preliminary data.</text>
</comment>
<name>A0A812DXR3_ACAPH</name>
<keyword evidence="10" id="KW-1185">Reference proteome</keyword>
<comment type="similarity">
    <text evidence="2">Belongs to the ALG14 family.</text>
</comment>
<evidence type="ECO:0000256" key="5">
    <source>
        <dbReference type="ARBA" id="ARBA00022824"/>
    </source>
</evidence>
<organism evidence="9 10">
    <name type="scientific">Acanthosepion pharaonis</name>
    <name type="common">Pharaoh cuttlefish</name>
    <name type="synonym">Sepia pharaonis</name>
    <dbReference type="NCBI Taxonomy" id="158019"/>
    <lineage>
        <taxon>Eukaryota</taxon>
        <taxon>Metazoa</taxon>
        <taxon>Spiralia</taxon>
        <taxon>Lophotrochozoa</taxon>
        <taxon>Mollusca</taxon>
        <taxon>Cephalopoda</taxon>
        <taxon>Coleoidea</taxon>
        <taxon>Decapodiformes</taxon>
        <taxon>Sepiida</taxon>
        <taxon>Sepiina</taxon>
        <taxon>Sepiidae</taxon>
        <taxon>Acanthosepion</taxon>
    </lineage>
</organism>
<dbReference type="Pfam" id="PF08660">
    <property type="entry name" value="Alg14"/>
    <property type="match status" value="1"/>
</dbReference>
<evidence type="ECO:0000256" key="4">
    <source>
        <dbReference type="ARBA" id="ARBA00022692"/>
    </source>
</evidence>
<dbReference type="EMBL" id="CAHIKZ030004620">
    <property type="protein sequence ID" value="CAE1312979.1"/>
    <property type="molecule type" value="Genomic_DNA"/>
</dbReference>
<evidence type="ECO:0000256" key="1">
    <source>
        <dbReference type="ARBA" id="ARBA00004389"/>
    </source>
</evidence>
<dbReference type="PANTHER" id="PTHR12154">
    <property type="entry name" value="GLYCOSYL TRANSFERASE-RELATED"/>
    <property type="match status" value="1"/>
</dbReference>
<comment type="subcellular location">
    <subcellularLocation>
        <location evidence="1">Endoplasmic reticulum membrane</location>
        <topology evidence="1">Single-pass membrane protein</topology>
    </subcellularLocation>
</comment>
<dbReference type="Proteomes" id="UP000597762">
    <property type="component" value="Unassembled WGS sequence"/>
</dbReference>
<sequence length="239" mass="27510">MFSVVIQIFYSVLATFLGLLAVWLLICILYRVTRGFFRRKKGKRRQKPVSVMIVVGSGGHTTEILRLMSGVEGKYYPRHFVVARCDRISEKKIHTFEHRRVYGSEAEKNYKVHRIPRSRSVGQSYITSILTTLYASLYCFPLVCKIRPNVILCNGPGTCIPLCFAGLFLKHLLLLDINIVYVESLCRVQTLSLSARLLLPIIDHILVQWPQLKEKYPEYIHKCFTKAIEATGYLLLRIS</sequence>
<evidence type="ECO:0000256" key="8">
    <source>
        <dbReference type="SAM" id="Phobius"/>
    </source>
</evidence>
<reference evidence="9" key="1">
    <citation type="submission" date="2021-01" db="EMBL/GenBank/DDBJ databases">
        <authorList>
            <person name="Li R."/>
            <person name="Bekaert M."/>
        </authorList>
    </citation>
    <scope>NUCLEOTIDE SEQUENCE</scope>
    <source>
        <strain evidence="9">Farmed</strain>
    </source>
</reference>
<dbReference type="GO" id="GO:0006488">
    <property type="term" value="P:dolichol-linked oligosaccharide biosynthetic process"/>
    <property type="evidence" value="ECO:0007669"/>
    <property type="project" value="InterPro"/>
</dbReference>
<dbReference type="InterPro" id="IPR013969">
    <property type="entry name" value="Oligosacch_biosynth_Alg14"/>
</dbReference>
<keyword evidence="4 8" id="KW-0812">Transmembrane</keyword>
<evidence type="ECO:0000313" key="10">
    <source>
        <dbReference type="Proteomes" id="UP000597762"/>
    </source>
</evidence>